<dbReference type="CTD" id="6752912"/>
<evidence type="ECO:0000256" key="3">
    <source>
        <dbReference type="ARBA" id="ARBA00023125"/>
    </source>
</evidence>
<evidence type="ECO:0000256" key="2">
    <source>
        <dbReference type="ARBA" id="ARBA00023015"/>
    </source>
</evidence>
<dbReference type="InParanoid" id="B3RTP7"/>
<dbReference type="HOGENOM" id="CLU_267683_0_0_1"/>
<dbReference type="GO" id="GO:0000981">
    <property type="term" value="F:DNA-binding transcription factor activity, RNA polymerase II-specific"/>
    <property type="evidence" value="ECO:0000318"/>
    <property type="project" value="GO_Central"/>
</dbReference>
<keyword evidence="5" id="KW-0539">Nucleus</keyword>
<feature type="compositionally biased region" description="Basic and acidic residues" evidence="6">
    <location>
        <begin position="689"/>
        <end position="707"/>
    </location>
</feature>
<dbReference type="RefSeq" id="XP_002111699.1">
    <property type="nucleotide sequence ID" value="XM_002111663.1"/>
</dbReference>
<dbReference type="PANTHER" id="PTHR13059">
    <property type="entry name" value="HMG-BOX TRANSCRIPTION FACTOR BBX"/>
    <property type="match status" value="1"/>
</dbReference>
<name>B3RTP7_TRIAD</name>
<feature type="compositionally biased region" description="Basic and acidic residues" evidence="6">
    <location>
        <begin position="950"/>
        <end position="959"/>
    </location>
</feature>
<sequence length="1231" mass="135602">MSRSQGHLLHHRHGGGYRIFSSTSDRIEPQCDTARANGSSHENSISTVNGQDGHIKDEVNKAGSRNLPSSRPTTIQHQIHPDHQITSNTDDTIANGNCKEHQANFTQERAPFYDSENKGRSGSKNQLALPRELYKAESISPTRSITPGGDSGIEKTPTIASPKRVRYSPSPLADRMPQSKSIQLSQRGNKRHQRCFSEKTSYNNTLTSSLKKSRVISPSSSLRRDNALSGQKVLARRDRYYYMATVKESYSDRIGMKEVVTVIFDHNQLETTFLDPWKGKKIDLISSSVPSVDFVNVDSRVCIQPIEDRCVITPSPTHTNDDADLSGSNGSITGGSRLNKRAQSTGGVQYKKGDVVITPMGVRKKFNGKQWRRLCSKEGCYKESQRRGYCSRHLTQHGDSIKGASKKDLFSDSTQRPSSANDGNSITDASSTGDRAASDDDFSEMNDTEAASLLLSLSNSRCTTPFESPLSSAKSTSHFPFPPSTSNNSNSINYDRNNSTSRPSSAVELLTPPPSAGQRITLSAPTTPIATINSSKSELSNSSLLNQNRHEKRQFYRPVNQSPLPDHQDNIKDHQVVYKVNYNSNASSPRGKKRKCDEDGKNVITNSRHGTPSTVSASQSINKDVNYIRIGRYSSNPQEHSEEHISQSNTVNFRQFCNKEHPKTTQQSIAVVDSKLTNDTQTSLPTVEDSSKEHRISVSHNPPERSMKATTESSVSTDHGNNYSRNVVPTSYDKEGTASKDVIATLKNLLTRPSRNSLSRKKNSDVDFNGQVKVAPKQLHIQHHGLHHDKESAFTKLGQISTDNIPSKNSSSVTRQPSKVVNEPTPENGKNSNNHGDNVSRTVETQTCDEDFTLSCKSQDVAKIREISEHHSEEKTHKELFEIDLKCSEHEDDDEDDEVGDIMEGKTNNHRSAMQSEFIPINVCRDDNENRSSNAVSVAAIAVRPKVAEKTISSEEHHTVISQMQTPTSSQQANSDISKANSKSPSCETKDASRSKEGKSSASNSSSDIRPKVATAPTNPEQGSALSAYSYFYNGQPVVNPSCQNKLIDCRIPGGNLATIMPSCNQVGHGWENSAIPSVMLGQQFPFANAEFLKHATLPVHLPVNQQLCQLPGYVLPTFTGSTPYLASMDADKLDYSKLLKASDGQYTLNLQPNGLVATTPTVSSPDCNTYNRLYRAPSCYSSGVRESPDANIWPGDRISQNRSSRSSNQDEKVGHRKTEKSRSIPESKSR</sequence>
<feature type="region of interest" description="Disordered" evidence="6">
    <location>
        <begin position="1"/>
        <end position="96"/>
    </location>
</feature>
<feature type="region of interest" description="Disordered" evidence="6">
    <location>
        <begin position="583"/>
        <end position="619"/>
    </location>
</feature>
<evidence type="ECO:0000313" key="8">
    <source>
        <dbReference type="Proteomes" id="UP000009022"/>
    </source>
</evidence>
<feature type="compositionally biased region" description="Polar residues" evidence="6">
    <location>
        <begin position="708"/>
        <end position="729"/>
    </location>
</feature>
<feature type="compositionally biased region" description="Polar residues" evidence="6">
    <location>
        <begin position="66"/>
        <end position="77"/>
    </location>
</feature>
<feature type="region of interest" description="Disordered" evidence="6">
    <location>
        <begin position="663"/>
        <end position="732"/>
    </location>
</feature>
<feature type="compositionally biased region" description="Polar residues" evidence="6">
    <location>
        <begin position="960"/>
        <end position="987"/>
    </location>
</feature>
<keyword evidence="1" id="KW-0597">Phosphoprotein</keyword>
<evidence type="ECO:0008006" key="9">
    <source>
        <dbReference type="Google" id="ProtNLM"/>
    </source>
</evidence>
<feature type="compositionally biased region" description="Polar residues" evidence="6">
    <location>
        <begin position="326"/>
        <end position="346"/>
    </location>
</feature>
<feature type="region of interest" description="Disordered" evidence="6">
    <location>
        <begin position="950"/>
        <end position="1021"/>
    </location>
</feature>
<feature type="region of interest" description="Disordered" evidence="6">
    <location>
        <begin position="401"/>
        <end position="444"/>
    </location>
</feature>
<feature type="compositionally biased region" description="Polar residues" evidence="6">
    <location>
        <begin position="411"/>
        <end position="433"/>
    </location>
</feature>
<protein>
    <recommendedName>
        <fullName evidence="9">DUF4819 domain-containing protein</fullName>
    </recommendedName>
</protein>
<feature type="compositionally biased region" description="Polar residues" evidence="6">
    <location>
        <begin position="828"/>
        <end position="840"/>
    </location>
</feature>
<feature type="region of interest" description="Disordered" evidence="6">
    <location>
        <begin position="801"/>
        <end position="840"/>
    </location>
</feature>
<dbReference type="STRING" id="10228.B3RTP7"/>
<feature type="compositionally biased region" description="Polar residues" evidence="6">
    <location>
        <begin position="178"/>
        <end position="187"/>
    </location>
</feature>
<dbReference type="GO" id="GO:0005634">
    <property type="term" value="C:nucleus"/>
    <property type="evidence" value="ECO:0000318"/>
    <property type="project" value="GO_Central"/>
</dbReference>
<feature type="region of interest" description="Disordered" evidence="6">
    <location>
        <begin position="465"/>
        <end position="509"/>
    </location>
</feature>
<evidence type="ECO:0000256" key="5">
    <source>
        <dbReference type="ARBA" id="ARBA00023242"/>
    </source>
</evidence>
<dbReference type="AlphaFoldDB" id="B3RTP7"/>
<dbReference type="InterPro" id="IPR052412">
    <property type="entry name" value="CC-Dev_Transcription_Reg"/>
</dbReference>
<dbReference type="EMBL" id="DS985244">
    <property type="protein sequence ID" value="EDV25666.1"/>
    <property type="molecule type" value="Genomic_DNA"/>
</dbReference>
<gene>
    <name evidence="7" type="ORF">TRIADDRAFT_56001</name>
</gene>
<dbReference type="GO" id="GO:0006357">
    <property type="term" value="P:regulation of transcription by RNA polymerase II"/>
    <property type="evidence" value="ECO:0000318"/>
    <property type="project" value="GO_Central"/>
</dbReference>
<keyword evidence="2" id="KW-0805">Transcription regulation</keyword>
<keyword evidence="3" id="KW-0238">DNA-binding</keyword>
<feature type="compositionally biased region" description="Basic and acidic residues" evidence="6">
    <location>
        <begin position="1221"/>
        <end position="1231"/>
    </location>
</feature>
<feature type="region of interest" description="Disordered" evidence="6">
    <location>
        <begin position="138"/>
        <end position="199"/>
    </location>
</feature>
<feature type="region of interest" description="Disordered" evidence="6">
    <location>
        <begin position="110"/>
        <end position="129"/>
    </location>
</feature>
<feature type="compositionally biased region" description="Polar residues" evidence="6">
    <location>
        <begin position="801"/>
        <end position="819"/>
    </location>
</feature>
<organism evidence="7 8">
    <name type="scientific">Trichoplax adhaerens</name>
    <name type="common">Trichoplax reptans</name>
    <dbReference type="NCBI Taxonomy" id="10228"/>
    <lineage>
        <taxon>Eukaryota</taxon>
        <taxon>Metazoa</taxon>
        <taxon>Placozoa</taxon>
        <taxon>Uniplacotomia</taxon>
        <taxon>Trichoplacea</taxon>
        <taxon>Trichoplacidae</taxon>
        <taxon>Trichoplax</taxon>
    </lineage>
</organism>
<feature type="region of interest" description="Disordered" evidence="6">
    <location>
        <begin position="313"/>
        <end position="346"/>
    </location>
</feature>
<dbReference type="PANTHER" id="PTHR13059:SF13">
    <property type="entry name" value="PROTEIN CAPICUA HOMOLOG"/>
    <property type="match status" value="1"/>
</dbReference>
<keyword evidence="4" id="KW-0804">Transcription</keyword>
<feature type="compositionally biased region" description="Polar residues" evidence="6">
    <location>
        <begin position="603"/>
        <end position="619"/>
    </location>
</feature>
<evidence type="ECO:0000256" key="4">
    <source>
        <dbReference type="ARBA" id="ARBA00023163"/>
    </source>
</evidence>
<feature type="region of interest" description="Disordered" evidence="6">
    <location>
        <begin position="1183"/>
        <end position="1231"/>
    </location>
</feature>
<feature type="compositionally biased region" description="Polar residues" evidence="6">
    <location>
        <begin position="465"/>
        <end position="474"/>
    </location>
</feature>
<dbReference type="Proteomes" id="UP000009022">
    <property type="component" value="Unassembled WGS sequence"/>
</dbReference>
<dbReference type="KEGG" id="tad:TRIADDRAFT_56001"/>
<dbReference type="eggNOG" id="KOG2746">
    <property type="taxonomic scope" value="Eukaryota"/>
</dbReference>
<feature type="compositionally biased region" description="Polar residues" evidence="6">
    <location>
        <begin position="664"/>
        <end position="685"/>
    </location>
</feature>
<reference evidence="7 8" key="1">
    <citation type="journal article" date="2008" name="Nature">
        <title>The Trichoplax genome and the nature of placozoans.</title>
        <authorList>
            <person name="Srivastava M."/>
            <person name="Begovic E."/>
            <person name="Chapman J."/>
            <person name="Putnam N.H."/>
            <person name="Hellsten U."/>
            <person name="Kawashima T."/>
            <person name="Kuo A."/>
            <person name="Mitros T."/>
            <person name="Salamov A."/>
            <person name="Carpenter M.L."/>
            <person name="Signorovitch A.Y."/>
            <person name="Moreno M.A."/>
            <person name="Kamm K."/>
            <person name="Grimwood J."/>
            <person name="Schmutz J."/>
            <person name="Shapiro H."/>
            <person name="Grigoriev I.V."/>
            <person name="Buss L.W."/>
            <person name="Schierwater B."/>
            <person name="Dellaporta S.L."/>
            <person name="Rokhsar D.S."/>
        </authorList>
    </citation>
    <scope>NUCLEOTIDE SEQUENCE [LARGE SCALE GENOMIC DNA]</scope>
    <source>
        <strain evidence="7 8">Grell-BS-1999</strain>
    </source>
</reference>
<proteinExistence type="predicted"/>
<feature type="compositionally biased region" description="Polar residues" evidence="6">
    <location>
        <begin position="36"/>
        <end position="50"/>
    </location>
</feature>
<dbReference type="GO" id="GO:0000977">
    <property type="term" value="F:RNA polymerase II transcription regulatory region sequence-specific DNA binding"/>
    <property type="evidence" value="ECO:0000318"/>
    <property type="project" value="GO_Central"/>
</dbReference>
<evidence type="ECO:0000256" key="6">
    <source>
        <dbReference type="SAM" id="MobiDB-lite"/>
    </source>
</evidence>
<feature type="compositionally biased region" description="Basic and acidic residues" evidence="6">
    <location>
        <begin position="988"/>
        <end position="999"/>
    </location>
</feature>
<accession>B3RTP7</accession>
<dbReference type="GeneID" id="6752912"/>
<feature type="compositionally biased region" description="Low complexity" evidence="6">
    <location>
        <begin position="475"/>
        <end position="499"/>
    </location>
</feature>
<keyword evidence="8" id="KW-1185">Reference proteome</keyword>
<evidence type="ECO:0000256" key="1">
    <source>
        <dbReference type="ARBA" id="ARBA00022553"/>
    </source>
</evidence>
<evidence type="ECO:0000313" key="7">
    <source>
        <dbReference type="EMBL" id="EDV25666.1"/>
    </source>
</evidence>
<dbReference type="OrthoDB" id="2377365at2759"/>
<feature type="compositionally biased region" description="Polar residues" evidence="6">
    <location>
        <begin position="84"/>
        <end position="95"/>
    </location>
</feature>